<sequence length="214" mass="24690">MVLLDDLSRRLKLDDPEERRIIANVTWAQYEALLLELGDSLAYRVNYLDGVLEIVAPSRRHETGKSRIGTLLEMYFLETDTEYFPTGSTTFRNAEQQVGAEPDESYCIGTDKEMPDLVIEVVVTSGGINRLERFRRLGVREVWFWQNNQFSIYHWREDATQFKDSFGYEAITRSELLPDLDMNLLTQCVLNPNPLAAAKAFRQGINEQRSSVEE</sequence>
<reference evidence="2" key="1">
    <citation type="submission" date="2020-05" db="EMBL/GenBank/DDBJ databases">
        <authorList>
            <person name="Zhu T."/>
            <person name="Keshari N."/>
            <person name="Lu X."/>
        </authorList>
    </citation>
    <scope>NUCLEOTIDE SEQUENCE</scope>
    <source>
        <strain evidence="2">NK1-12</strain>
    </source>
</reference>
<accession>A0AA97AJ26</accession>
<dbReference type="CDD" id="cd06260">
    <property type="entry name" value="DUF820-like"/>
    <property type="match status" value="1"/>
</dbReference>
<evidence type="ECO:0000313" key="2">
    <source>
        <dbReference type="EMBL" id="WNZ22382.1"/>
    </source>
</evidence>
<keyword evidence="2" id="KW-0378">Hydrolase</keyword>
<name>A0AA97AJ26_9CYAN</name>
<dbReference type="InterPro" id="IPR012296">
    <property type="entry name" value="Nuclease_put_TT1808"/>
</dbReference>
<dbReference type="PANTHER" id="PTHR47152">
    <property type="entry name" value="SLR2084 PROTEIN-RELATED"/>
    <property type="match status" value="1"/>
</dbReference>
<dbReference type="InterPro" id="IPR008538">
    <property type="entry name" value="Uma2"/>
</dbReference>
<proteinExistence type="predicted"/>
<dbReference type="Gene3D" id="3.90.1570.10">
    <property type="entry name" value="tt1808, chain A"/>
    <property type="match status" value="1"/>
</dbReference>
<dbReference type="Pfam" id="PF05685">
    <property type="entry name" value="Uma2"/>
    <property type="match status" value="1"/>
</dbReference>
<keyword evidence="2" id="KW-0540">Nuclease</keyword>
<keyword evidence="2" id="KW-0255">Endonuclease</keyword>
<organism evidence="2">
    <name type="scientific">Leptolyngbya sp. NK1-12</name>
    <dbReference type="NCBI Taxonomy" id="2547451"/>
    <lineage>
        <taxon>Bacteria</taxon>
        <taxon>Bacillati</taxon>
        <taxon>Cyanobacteriota</taxon>
        <taxon>Cyanophyceae</taxon>
        <taxon>Leptolyngbyales</taxon>
        <taxon>Leptolyngbyaceae</taxon>
        <taxon>Leptolyngbya group</taxon>
        <taxon>Leptolyngbya</taxon>
    </lineage>
</organism>
<protein>
    <submittedName>
        <fullName evidence="2">Uma2 family endonuclease</fullName>
    </submittedName>
</protein>
<dbReference type="PANTHER" id="PTHR47152:SF4">
    <property type="entry name" value="SLR0445 PROTEIN"/>
    <property type="match status" value="1"/>
</dbReference>
<dbReference type="AlphaFoldDB" id="A0AA97AJ26"/>
<gene>
    <name evidence="2" type="ORF">HJG54_05565</name>
</gene>
<dbReference type="SUPFAM" id="SSF52980">
    <property type="entry name" value="Restriction endonuclease-like"/>
    <property type="match status" value="1"/>
</dbReference>
<dbReference type="EMBL" id="CP053586">
    <property type="protein sequence ID" value="WNZ22382.1"/>
    <property type="molecule type" value="Genomic_DNA"/>
</dbReference>
<evidence type="ECO:0000259" key="1">
    <source>
        <dbReference type="Pfam" id="PF05685"/>
    </source>
</evidence>
<feature type="domain" description="Putative restriction endonuclease" evidence="1">
    <location>
        <begin position="27"/>
        <end position="182"/>
    </location>
</feature>
<dbReference type="InterPro" id="IPR011335">
    <property type="entry name" value="Restrct_endonuc-II-like"/>
</dbReference>
<dbReference type="GO" id="GO:0004519">
    <property type="term" value="F:endonuclease activity"/>
    <property type="evidence" value="ECO:0007669"/>
    <property type="project" value="UniProtKB-KW"/>
</dbReference>
<dbReference type="RefSeq" id="WP_316433821.1">
    <property type="nucleotide sequence ID" value="NZ_CP053586.1"/>
</dbReference>